<dbReference type="Pfam" id="PF21599">
    <property type="entry name" value="ZSWIM3_N"/>
    <property type="match status" value="1"/>
</dbReference>
<dbReference type="Proteomes" id="UP001152795">
    <property type="component" value="Unassembled WGS sequence"/>
</dbReference>
<keyword evidence="3" id="KW-1185">Reference proteome</keyword>
<protein>
    <recommendedName>
        <fullName evidence="1">ZSWIM3 N-terminal domain-containing protein</fullName>
    </recommendedName>
</protein>
<evidence type="ECO:0000313" key="3">
    <source>
        <dbReference type="Proteomes" id="UP001152795"/>
    </source>
</evidence>
<dbReference type="OrthoDB" id="124789at2759"/>
<dbReference type="AlphaFoldDB" id="A0A7D9LRH0"/>
<dbReference type="PANTHER" id="PTHR31569">
    <property type="entry name" value="SWIM-TYPE DOMAIN-CONTAINING PROTEIN"/>
    <property type="match status" value="1"/>
</dbReference>
<evidence type="ECO:0000313" key="2">
    <source>
        <dbReference type="EMBL" id="CAB4037950.1"/>
    </source>
</evidence>
<proteinExistence type="predicted"/>
<name>A0A7D9LRH0_PARCT</name>
<dbReference type="EMBL" id="CACRXK020023641">
    <property type="protein sequence ID" value="CAB4037950.1"/>
    <property type="molecule type" value="Genomic_DNA"/>
</dbReference>
<evidence type="ECO:0000259" key="1">
    <source>
        <dbReference type="Pfam" id="PF21599"/>
    </source>
</evidence>
<gene>
    <name evidence="2" type="ORF">PACLA_8A008949</name>
</gene>
<accession>A0A7D9LRH0</accession>
<dbReference type="PANTHER" id="PTHR31569:SF4">
    <property type="entry name" value="SWIM-TYPE DOMAIN-CONTAINING PROTEIN"/>
    <property type="match status" value="1"/>
</dbReference>
<feature type="domain" description="ZSWIM3 N-terminal" evidence="1">
    <location>
        <begin position="1"/>
        <end position="79"/>
    </location>
</feature>
<reference evidence="2" key="1">
    <citation type="submission" date="2020-04" db="EMBL/GenBank/DDBJ databases">
        <authorList>
            <person name="Alioto T."/>
            <person name="Alioto T."/>
            <person name="Gomez Garrido J."/>
        </authorList>
    </citation>
    <scope>NUCLEOTIDE SEQUENCE</scope>
    <source>
        <strain evidence="2">A484AB</strain>
    </source>
</reference>
<dbReference type="InterPro" id="IPR052579">
    <property type="entry name" value="Zinc_finger_SWIM"/>
</dbReference>
<comment type="caution">
    <text evidence="2">The sequence shown here is derived from an EMBL/GenBank/DDBJ whole genome shotgun (WGS) entry which is preliminary data.</text>
</comment>
<organism evidence="2 3">
    <name type="scientific">Paramuricea clavata</name>
    <name type="common">Red gorgonian</name>
    <name type="synonym">Violescent sea-whip</name>
    <dbReference type="NCBI Taxonomy" id="317549"/>
    <lineage>
        <taxon>Eukaryota</taxon>
        <taxon>Metazoa</taxon>
        <taxon>Cnidaria</taxon>
        <taxon>Anthozoa</taxon>
        <taxon>Octocorallia</taxon>
        <taxon>Malacalcyonacea</taxon>
        <taxon>Plexauridae</taxon>
        <taxon>Paramuricea</taxon>
    </lineage>
</organism>
<feature type="non-terminal residue" evidence="2">
    <location>
        <position position="1"/>
    </location>
</feature>
<sequence length="186" mass="21718">SRSIESAKRRAPNKVFREDLQFSELDFFCKEGGRKIVSKSKRVRPNQSTYLKDCPCHIKLRTSADGKKLVIKSQCLEHNRERTENIFKSMPKQRRLVGEEKENAEKMLSIKSNKKLLQNHIKNAVGKNVVLKDLHNLNAKNKPKRGNDFEQILKEMKEYPNASIEICVDKENVVQAIYFQTEEMRK</sequence>
<dbReference type="InterPro" id="IPR048325">
    <property type="entry name" value="ZSWIM3_N"/>
</dbReference>